<dbReference type="EMBL" id="JBAHVJ010000011">
    <property type="protein sequence ID" value="MEJ4100745.1"/>
    <property type="molecule type" value="Genomic_DNA"/>
</dbReference>
<protein>
    <recommendedName>
        <fullName evidence="3">Transport-associated OB type 2 domain-containing protein</fullName>
    </recommendedName>
</protein>
<accession>A0ABU8P2C1</accession>
<name>A0ABU8P2C1_9CORY</name>
<comment type="caution">
    <text evidence="1">The sequence shown here is derived from an EMBL/GenBank/DDBJ whole genome shotgun (WGS) entry which is preliminary data.</text>
</comment>
<dbReference type="Gene3D" id="2.40.50.140">
    <property type="entry name" value="Nucleic acid-binding proteins"/>
    <property type="match status" value="1"/>
</dbReference>
<gene>
    <name evidence="1" type="ORF">V5S96_10315</name>
</gene>
<organism evidence="1 2">
    <name type="scientific">Corynebacterium mastitidis</name>
    <dbReference type="NCBI Taxonomy" id="161890"/>
    <lineage>
        <taxon>Bacteria</taxon>
        <taxon>Bacillati</taxon>
        <taxon>Actinomycetota</taxon>
        <taxon>Actinomycetes</taxon>
        <taxon>Mycobacteriales</taxon>
        <taxon>Corynebacteriaceae</taxon>
        <taxon>Corynebacterium</taxon>
    </lineage>
</organism>
<evidence type="ECO:0000313" key="2">
    <source>
        <dbReference type="Proteomes" id="UP001359781"/>
    </source>
</evidence>
<proteinExistence type="predicted"/>
<dbReference type="SUPFAM" id="SSF50331">
    <property type="entry name" value="MOP-like"/>
    <property type="match status" value="1"/>
</dbReference>
<dbReference type="Proteomes" id="UP001359781">
    <property type="component" value="Unassembled WGS sequence"/>
</dbReference>
<sequence>MQHVEHLGYESYAFLKAEGVEEPVAVRREGRAELPVGGEYSLVLGEEPTVHVFDGQGRRVE</sequence>
<dbReference type="Gene3D" id="2.40.50.100">
    <property type="match status" value="1"/>
</dbReference>
<evidence type="ECO:0000313" key="1">
    <source>
        <dbReference type="EMBL" id="MEJ4100745.1"/>
    </source>
</evidence>
<evidence type="ECO:0008006" key="3">
    <source>
        <dbReference type="Google" id="ProtNLM"/>
    </source>
</evidence>
<dbReference type="InterPro" id="IPR008995">
    <property type="entry name" value="Mo/tungstate-bd_C_term_dom"/>
</dbReference>
<dbReference type="InterPro" id="IPR012340">
    <property type="entry name" value="NA-bd_OB-fold"/>
</dbReference>
<reference evidence="1 2" key="1">
    <citation type="submission" date="2024-02" db="EMBL/GenBank/DDBJ databases">
        <title>Whole genome sequencing and characterization of Corynebacterium isolated from the ocular surface of dry eye disease sufferers.</title>
        <authorList>
            <person name="Naqvi M."/>
        </authorList>
    </citation>
    <scope>NUCLEOTIDE SEQUENCE [LARGE SCALE GENOMIC DNA]</scope>
    <source>
        <strain evidence="1 2">PCRF</strain>
    </source>
</reference>
<keyword evidence="2" id="KW-1185">Reference proteome</keyword>